<feature type="transmembrane region" description="Helical" evidence="1">
    <location>
        <begin position="104"/>
        <end position="127"/>
    </location>
</feature>
<keyword evidence="1" id="KW-0472">Membrane</keyword>
<dbReference type="Proteomes" id="UP000060132">
    <property type="component" value="Chromosome"/>
</dbReference>
<dbReference type="AlphaFoldDB" id="A0AAC8ZAU7"/>
<gene>
    <name evidence="2" type="ORF">RZ57_06650</name>
</gene>
<evidence type="ECO:0000313" key="2">
    <source>
        <dbReference type="EMBL" id="AKO32788.1"/>
    </source>
</evidence>
<keyword evidence="1" id="KW-1133">Transmembrane helix</keyword>
<feature type="transmembrane region" description="Helical" evidence="1">
    <location>
        <begin position="185"/>
        <end position="205"/>
    </location>
</feature>
<feature type="transmembrane region" description="Helical" evidence="1">
    <location>
        <begin position="21"/>
        <end position="41"/>
    </location>
</feature>
<evidence type="ECO:0000256" key="1">
    <source>
        <dbReference type="SAM" id="Phobius"/>
    </source>
</evidence>
<organism evidence="2 3">
    <name type="scientific">Haemophilus ducreyi</name>
    <dbReference type="NCBI Taxonomy" id="730"/>
    <lineage>
        <taxon>Bacteria</taxon>
        <taxon>Pseudomonadati</taxon>
        <taxon>Pseudomonadota</taxon>
        <taxon>Gammaproteobacteria</taxon>
        <taxon>Pasteurellales</taxon>
        <taxon>Pasteurellaceae</taxon>
        <taxon>Haemophilus</taxon>
    </lineage>
</organism>
<feature type="transmembrane region" description="Helical" evidence="1">
    <location>
        <begin position="139"/>
        <end position="164"/>
    </location>
</feature>
<protein>
    <recommendedName>
        <fullName evidence="4">Intracellular septation protein A</fullName>
    </recommendedName>
</protein>
<dbReference type="EMBL" id="CP011219">
    <property type="protein sequence ID" value="AKO32788.1"/>
    <property type="molecule type" value="Genomic_DNA"/>
</dbReference>
<reference evidence="2 3" key="1">
    <citation type="journal article" date="2015" name="PLoS Negl. Trop. Dis.">
        <title>Haemophilus ducreyi Cutaneous Ulcer Strains Are Nearly Identical to Class I Genital Ulcer Strains.</title>
        <authorList>
            <person name="Gangaiah D."/>
            <person name="Webb K.M."/>
            <person name="Humphreys T.L."/>
            <person name="Fortney K.R."/>
            <person name="Toh E."/>
            <person name="Tai A."/>
            <person name="Katz S.S."/>
            <person name="Pillay A."/>
            <person name="Chen C.Y."/>
            <person name="Roberts S.A."/>
            <person name="Munson R.S.Jr."/>
            <person name="Spinola S.M."/>
        </authorList>
    </citation>
    <scope>NUCLEOTIDE SEQUENCE [LARGE SCALE GENOMIC DNA]</scope>
    <source>
        <strain evidence="3">CLU2</strain>
    </source>
</reference>
<sequence>MPIKFANLFQDSWNFIRNQHTFSLFAFILLVLLQIANMLFLPKMTIEQAQAVSNPQLLVDFLPIMLLGVVDIFLGILFILNIKRINEGSFQHFFQPLAEAGRKLLPVVLLNILMVLPLSIVMSFQLLNVAKATNPMLGIMSFVLVIVGFWVLIRLSLASYAYLLEDINTVSEAVRFTWQLTKDKIFPVMLFCVISYFATRLLAGLEGQLATNMVGMALNVVANAFVTLFTAVFSFRFYQVYRQVALRG</sequence>
<dbReference type="OMA" id="FTYRFYT"/>
<proteinExistence type="predicted"/>
<keyword evidence="1" id="KW-0812">Transmembrane</keyword>
<feature type="transmembrane region" description="Helical" evidence="1">
    <location>
        <begin position="61"/>
        <end position="83"/>
    </location>
</feature>
<accession>A0AAC8ZAU7</accession>
<feature type="transmembrane region" description="Helical" evidence="1">
    <location>
        <begin position="217"/>
        <end position="238"/>
    </location>
</feature>
<name>A0AAC8ZAU7_HAEDC</name>
<evidence type="ECO:0008006" key="4">
    <source>
        <dbReference type="Google" id="ProtNLM"/>
    </source>
</evidence>
<evidence type="ECO:0000313" key="3">
    <source>
        <dbReference type="Proteomes" id="UP000060132"/>
    </source>
</evidence>
<dbReference type="RefSeq" id="WP_010945502.1">
    <property type="nucleotide sequence ID" value="NZ_CP011218.1"/>
</dbReference>